<evidence type="ECO:0000313" key="1">
    <source>
        <dbReference type="EMBL" id="ROL53868.1"/>
    </source>
</evidence>
<accession>A0A3N0Z7C7</accession>
<reference evidence="1 2" key="1">
    <citation type="submission" date="2018-10" db="EMBL/GenBank/DDBJ databases">
        <title>Genome assembly for a Yunnan-Guizhou Plateau 3E fish, Anabarilius grahami (Regan), and its evolutionary and genetic applications.</title>
        <authorList>
            <person name="Jiang W."/>
        </authorList>
    </citation>
    <scope>NUCLEOTIDE SEQUENCE [LARGE SCALE GENOMIC DNA]</scope>
    <source>
        <strain evidence="1">AG-KIZ</strain>
        <tissue evidence="1">Muscle</tissue>
    </source>
</reference>
<proteinExistence type="predicted"/>
<evidence type="ECO:0000313" key="2">
    <source>
        <dbReference type="Proteomes" id="UP000281406"/>
    </source>
</evidence>
<organism evidence="1 2">
    <name type="scientific">Anabarilius grahami</name>
    <name type="common">Kanglang fish</name>
    <name type="synonym">Barilius grahami</name>
    <dbReference type="NCBI Taxonomy" id="495550"/>
    <lineage>
        <taxon>Eukaryota</taxon>
        <taxon>Metazoa</taxon>
        <taxon>Chordata</taxon>
        <taxon>Craniata</taxon>
        <taxon>Vertebrata</taxon>
        <taxon>Euteleostomi</taxon>
        <taxon>Actinopterygii</taxon>
        <taxon>Neopterygii</taxon>
        <taxon>Teleostei</taxon>
        <taxon>Ostariophysi</taxon>
        <taxon>Cypriniformes</taxon>
        <taxon>Xenocyprididae</taxon>
        <taxon>Xenocypridinae</taxon>
        <taxon>Xenocypridinae incertae sedis</taxon>
        <taxon>Anabarilius</taxon>
    </lineage>
</organism>
<sequence length="82" mass="8681">MHAFLKRASVKRSEGGLRSSLDNQYHTLQMFCLPQDGSSALISQHISGAPISSWASALTFPRSFAGAVCVAFGGFHAAGRAI</sequence>
<dbReference type="Proteomes" id="UP000281406">
    <property type="component" value="Unassembled WGS sequence"/>
</dbReference>
<dbReference type="AlphaFoldDB" id="A0A3N0Z7C7"/>
<protein>
    <submittedName>
        <fullName evidence="1">Uncharacterized protein</fullName>
    </submittedName>
</protein>
<keyword evidence="2" id="KW-1185">Reference proteome</keyword>
<dbReference type="EMBL" id="RJVU01007700">
    <property type="protein sequence ID" value="ROL53868.1"/>
    <property type="molecule type" value="Genomic_DNA"/>
</dbReference>
<comment type="caution">
    <text evidence="1">The sequence shown here is derived from an EMBL/GenBank/DDBJ whole genome shotgun (WGS) entry which is preliminary data.</text>
</comment>
<name>A0A3N0Z7C7_ANAGA</name>
<gene>
    <name evidence="1" type="ORF">DPX16_9568</name>
</gene>